<feature type="transmembrane region" description="Helical" evidence="1">
    <location>
        <begin position="43"/>
        <end position="64"/>
    </location>
</feature>
<dbReference type="STRING" id="450378.GCA_001661675_00072"/>
<keyword evidence="1" id="KW-0472">Membrane</keyword>
<reference evidence="2 3" key="1">
    <citation type="submission" date="2017-01" db="EMBL/GenBank/DDBJ databases">
        <title>Complete genome sequence of esterase-producing bacterium Croceicoccus marinus E4A9.</title>
        <authorList>
            <person name="Wu Y.-H."/>
            <person name="Cheng H."/>
            <person name="Xu L."/>
            <person name="Huo Y.-Y."/>
            <person name="Wang C.-S."/>
            <person name="Xu X.-W."/>
        </authorList>
    </citation>
    <scope>NUCLEOTIDE SEQUENCE [LARGE SCALE GENOMIC DNA]</scope>
    <source>
        <strain evidence="2 3">E4A9</strain>
    </source>
</reference>
<organism evidence="2 3">
    <name type="scientific">Croceicoccus marinus</name>
    <dbReference type="NCBI Taxonomy" id="450378"/>
    <lineage>
        <taxon>Bacteria</taxon>
        <taxon>Pseudomonadati</taxon>
        <taxon>Pseudomonadota</taxon>
        <taxon>Alphaproteobacteria</taxon>
        <taxon>Sphingomonadales</taxon>
        <taxon>Erythrobacteraceae</taxon>
        <taxon>Croceicoccus</taxon>
    </lineage>
</organism>
<accession>A0A1Z1FE86</accession>
<proteinExistence type="predicted"/>
<sequence>MLSFLKAIPFGIFMSWILSLFMGNGGTSGGVLAVHRAHILDMSFYWSWPLFFAGLALTWALLLMMDA</sequence>
<name>A0A1Z1FE86_9SPHN</name>
<gene>
    <name evidence="2" type="ORF">A9D14_00360</name>
</gene>
<dbReference type="Proteomes" id="UP000195807">
    <property type="component" value="Chromosome"/>
</dbReference>
<evidence type="ECO:0000313" key="3">
    <source>
        <dbReference type="Proteomes" id="UP000195807"/>
    </source>
</evidence>
<keyword evidence="1" id="KW-0812">Transmembrane</keyword>
<protein>
    <submittedName>
        <fullName evidence="2">Uncharacterized protein</fullName>
    </submittedName>
</protein>
<dbReference type="AlphaFoldDB" id="A0A1Z1FE86"/>
<dbReference type="EMBL" id="CP019602">
    <property type="protein sequence ID" value="ARU17129.1"/>
    <property type="molecule type" value="Genomic_DNA"/>
</dbReference>
<evidence type="ECO:0000256" key="1">
    <source>
        <dbReference type="SAM" id="Phobius"/>
    </source>
</evidence>
<evidence type="ECO:0000313" key="2">
    <source>
        <dbReference type="EMBL" id="ARU17129.1"/>
    </source>
</evidence>
<keyword evidence="1" id="KW-1133">Transmembrane helix</keyword>
<keyword evidence="3" id="KW-1185">Reference proteome</keyword>
<dbReference type="KEGG" id="cman:A9D14_00360"/>